<dbReference type="InterPro" id="IPR029058">
    <property type="entry name" value="AB_hydrolase_fold"/>
</dbReference>
<dbReference type="Pfam" id="PF00326">
    <property type="entry name" value="Peptidase_S9"/>
    <property type="match status" value="1"/>
</dbReference>
<feature type="signal peptide" evidence="2">
    <location>
        <begin position="1"/>
        <end position="18"/>
    </location>
</feature>
<evidence type="ECO:0000256" key="2">
    <source>
        <dbReference type="SAM" id="SignalP"/>
    </source>
</evidence>
<dbReference type="InterPro" id="IPR011042">
    <property type="entry name" value="6-blade_b-propeller_TolB-like"/>
</dbReference>
<gene>
    <name evidence="4" type="ORF">GCM10011503_18670</name>
</gene>
<dbReference type="RefSeq" id="WP_084392648.1">
    <property type="nucleotide sequence ID" value="NZ_BMKF01000002.1"/>
</dbReference>
<evidence type="ECO:0000259" key="3">
    <source>
        <dbReference type="Pfam" id="PF00326"/>
    </source>
</evidence>
<dbReference type="SUPFAM" id="SSF82171">
    <property type="entry name" value="DPP6 N-terminal domain-like"/>
    <property type="match status" value="1"/>
</dbReference>
<dbReference type="EMBL" id="BMKF01000002">
    <property type="protein sequence ID" value="GGB70272.1"/>
    <property type="molecule type" value="Genomic_DNA"/>
</dbReference>
<dbReference type="Gene3D" id="3.40.50.1820">
    <property type="entry name" value="alpha/beta hydrolase"/>
    <property type="match status" value="1"/>
</dbReference>
<feature type="domain" description="Peptidase S9 prolyl oligopeptidase catalytic" evidence="3">
    <location>
        <begin position="450"/>
        <end position="660"/>
    </location>
</feature>
<feature type="chain" id="PRO_5046456198" evidence="2">
    <location>
        <begin position="19"/>
        <end position="705"/>
    </location>
</feature>
<organism evidence="4 5">
    <name type="scientific">Henriciella pelagia</name>
    <dbReference type="NCBI Taxonomy" id="1977912"/>
    <lineage>
        <taxon>Bacteria</taxon>
        <taxon>Pseudomonadati</taxon>
        <taxon>Pseudomonadota</taxon>
        <taxon>Alphaproteobacteria</taxon>
        <taxon>Hyphomonadales</taxon>
        <taxon>Hyphomonadaceae</taxon>
        <taxon>Henriciella</taxon>
    </lineage>
</organism>
<evidence type="ECO:0000313" key="5">
    <source>
        <dbReference type="Proteomes" id="UP000628854"/>
    </source>
</evidence>
<keyword evidence="1" id="KW-0378">Hydrolase</keyword>
<keyword evidence="5" id="KW-1185">Reference proteome</keyword>
<keyword evidence="2" id="KW-0732">Signal</keyword>
<dbReference type="PANTHER" id="PTHR42776">
    <property type="entry name" value="SERINE PEPTIDASE S9 FAMILY MEMBER"/>
    <property type="match status" value="1"/>
</dbReference>
<comment type="caution">
    <text evidence="4">The sequence shown here is derived from an EMBL/GenBank/DDBJ whole genome shotgun (WGS) entry which is preliminary data.</text>
</comment>
<proteinExistence type="predicted"/>
<dbReference type="Gene3D" id="2.120.10.30">
    <property type="entry name" value="TolB, C-terminal domain"/>
    <property type="match status" value="1"/>
</dbReference>
<reference evidence="5" key="1">
    <citation type="journal article" date="2019" name="Int. J. Syst. Evol. Microbiol.">
        <title>The Global Catalogue of Microorganisms (GCM) 10K type strain sequencing project: providing services to taxonomists for standard genome sequencing and annotation.</title>
        <authorList>
            <consortium name="The Broad Institute Genomics Platform"/>
            <consortium name="The Broad Institute Genome Sequencing Center for Infectious Disease"/>
            <person name="Wu L."/>
            <person name="Ma J."/>
        </authorList>
    </citation>
    <scope>NUCLEOTIDE SEQUENCE [LARGE SCALE GENOMIC DNA]</scope>
    <source>
        <strain evidence="5">CGMCC 1.15928</strain>
    </source>
</reference>
<dbReference type="PROSITE" id="PS51257">
    <property type="entry name" value="PROKAR_LIPOPROTEIN"/>
    <property type="match status" value="1"/>
</dbReference>
<dbReference type="SUPFAM" id="SSF53474">
    <property type="entry name" value="alpha/beta-Hydrolases"/>
    <property type="match status" value="1"/>
</dbReference>
<accession>A0ABQ1JK27</accession>
<dbReference type="InterPro" id="IPR001375">
    <property type="entry name" value="Peptidase_S9_cat"/>
</dbReference>
<evidence type="ECO:0000256" key="1">
    <source>
        <dbReference type="ARBA" id="ARBA00022801"/>
    </source>
</evidence>
<sequence>MRNLLIGGVALTALAACATPETTTAPLDAGTTAAATEAEAVPAVQSIEDFALIERAAIFGNAEKTQGRISPDGQYLSWIAPVDGVNNVWVAPASDPDAAKPVTNDTYRGISSHFWSPGSDYIYYTQDKGGDENFHVYASDVATGEVRDLTPVEDGTRAVIQGVSRNEPGKLLIGINDRNPQLFDLYLVDVATGEMELAAENPGYAGWLVDNSLTPRFGFMQTPGGGASIVDLEGNELVSIPAEDFLTTNPVGFNGANDAFYAVDSRGRDTAALVSIDTTTGEATVIAENDKADISDAMLHPVTYEPLAYASEYLRAEWEALTDEAAADLAFLQGELDGDIEILSATDDLSRMVVYSESAVAPGVYYMYDRKAKTLTEMFKTRPGLADAPLQPMHPVEITSRDGLALVSYLTLPPGADADGDGRPEEPVPMVLNVHGGPWARDSYGYNSWHQWLANRGYAVLSVNYRGSTGFGKNFVNAAVGEFAGKMHDDLIDAVNWTVEEEIADPEKIAIAGGSYGGYATLIGVSFTPDTFTCGVDIVGPSSLATLIESFPEYWKPILEGSWFKYVGDPSVPEEREDMLNRSAISRIDDISVPLLVGQGENDPRVTKLESDQLVASMKEKGLPVTYVNFPDEGHGFARPENRLAFYSVMEGFLSECLGGRAESFGSAFEGSTIQVLDGAAYVDGLEAALAAFETEQAASEETGE</sequence>
<dbReference type="Proteomes" id="UP000628854">
    <property type="component" value="Unassembled WGS sequence"/>
</dbReference>
<protein>
    <submittedName>
        <fullName evidence="4">Peptidase S9</fullName>
    </submittedName>
</protein>
<dbReference type="PANTHER" id="PTHR42776:SF27">
    <property type="entry name" value="DIPEPTIDYL PEPTIDASE FAMILY MEMBER 6"/>
    <property type="match status" value="1"/>
</dbReference>
<evidence type="ECO:0000313" key="4">
    <source>
        <dbReference type="EMBL" id="GGB70272.1"/>
    </source>
</evidence>
<name>A0ABQ1JK27_9PROT</name>